<proteinExistence type="predicted"/>
<dbReference type="SMART" id="SM00028">
    <property type="entry name" value="TPR"/>
    <property type="match status" value="7"/>
</dbReference>
<dbReference type="SUPFAM" id="SSF53756">
    <property type="entry name" value="UDP-Glycosyltransferase/glycogen phosphorylase"/>
    <property type="match status" value="1"/>
</dbReference>
<protein>
    <submittedName>
        <fullName evidence="3">Uncharacterized protein</fullName>
    </submittedName>
</protein>
<dbReference type="PANTHER" id="PTHR44943:SF4">
    <property type="entry name" value="TPR REPEAT-CONTAINING PROTEIN MJ0798"/>
    <property type="match status" value="1"/>
</dbReference>
<accession>A0A3B0TC73</accession>
<keyword evidence="2" id="KW-0802">TPR repeat</keyword>
<dbReference type="Gene3D" id="3.40.50.2000">
    <property type="entry name" value="Glycogen Phosphorylase B"/>
    <property type="match status" value="1"/>
</dbReference>
<gene>
    <name evidence="3" type="ORF">MNBD_ALPHA09-952</name>
</gene>
<dbReference type="InterPro" id="IPR051685">
    <property type="entry name" value="Ycf3/AcsC/BcsC/TPR_MFPF"/>
</dbReference>
<dbReference type="PANTHER" id="PTHR44943">
    <property type="entry name" value="CELLULOSE SYNTHASE OPERON PROTEIN C"/>
    <property type="match status" value="1"/>
</dbReference>
<evidence type="ECO:0000313" key="3">
    <source>
        <dbReference type="EMBL" id="VAW14470.1"/>
    </source>
</evidence>
<reference evidence="3" key="1">
    <citation type="submission" date="2018-06" db="EMBL/GenBank/DDBJ databases">
        <authorList>
            <person name="Zhirakovskaya E."/>
        </authorList>
    </citation>
    <scope>NUCLEOTIDE SEQUENCE</scope>
</reference>
<name>A0A3B0TC73_9ZZZZ</name>
<keyword evidence="1" id="KW-0677">Repeat</keyword>
<organism evidence="3">
    <name type="scientific">hydrothermal vent metagenome</name>
    <dbReference type="NCBI Taxonomy" id="652676"/>
    <lineage>
        <taxon>unclassified sequences</taxon>
        <taxon>metagenomes</taxon>
        <taxon>ecological metagenomes</taxon>
    </lineage>
</organism>
<evidence type="ECO:0000256" key="2">
    <source>
        <dbReference type="ARBA" id="ARBA00022803"/>
    </source>
</evidence>
<dbReference type="InterPro" id="IPR011990">
    <property type="entry name" value="TPR-like_helical_dom_sf"/>
</dbReference>
<dbReference type="EMBL" id="UOEM01000075">
    <property type="protein sequence ID" value="VAW14470.1"/>
    <property type="molecule type" value="Genomic_DNA"/>
</dbReference>
<dbReference type="Gene3D" id="1.25.40.10">
    <property type="entry name" value="Tetratricopeptide repeat domain"/>
    <property type="match status" value="1"/>
</dbReference>
<evidence type="ECO:0000256" key="1">
    <source>
        <dbReference type="ARBA" id="ARBA00022737"/>
    </source>
</evidence>
<dbReference type="AlphaFoldDB" id="A0A3B0TC73"/>
<dbReference type="Pfam" id="PF14559">
    <property type="entry name" value="TPR_19"/>
    <property type="match status" value="1"/>
</dbReference>
<dbReference type="PROSITE" id="PS50005">
    <property type="entry name" value="TPR"/>
    <property type="match status" value="1"/>
</dbReference>
<sequence length="687" mass="75109">MNALPHEEEDAAADQLAKANSLLASGKIKAAERLLQTIVGNDPANASAQARLAALALDRGTLDIARKALATALRHAPDMPDLHHLLGRLLDAQGRANEAIGAFASAISLKPDHEATHRSLAPLLFRHKRYEEARKSAAIALVLAPDDVSLLLLLADIEHACKQPQAVLPHLTKAIQLDRGNPAVTRRLCETLLDLGKLKEAVIWGNQAWKLDPTAPQAALSYGLALDAIKHYDEVINVLALALSRCQMSKPQTAFAENLIARALTHLGRRDEAVRHARRAIENADNNASYASTYCRALNNVGRLDDAVAFAKDLKKRLPNHPGAAIVLAYALRECGEYRLSEDIYTSVINSPNKRAEAEFGIAMIQLIEGRYEDGFKNYEARLEPPVEVINPKPPLPMWDGNPDPEVRLVVLREQGMGDEFQFCRFLAAARARVGHLNYVTYPSMVRILAPALKDIEVSADSMTGRKSEGHKWRWLPLMSLPHALGLNGAEFAAATPYLAAEPEAVKKMSKQIKTGRFKVGITWQGSPTSQVERGRSLPLAAFAPFAELDGVHFYSLQKNHGLDQLRTVPFADRITDFGESFDAGDNAFIDTAGAMMNLDLIITSDTSIAHLAGALGRPCYVILQHQAEWRWGVEGDRSIWYPSLRLARQTAPGDWKSAIVPAAKAIKDLVPPPVLETAPAMTAPPI</sequence>
<dbReference type="SUPFAM" id="SSF48452">
    <property type="entry name" value="TPR-like"/>
    <property type="match status" value="2"/>
</dbReference>
<dbReference type="InterPro" id="IPR019734">
    <property type="entry name" value="TPR_rpt"/>
</dbReference>